<dbReference type="PANTHER" id="PTHR43398">
    <property type="entry name" value="DOLICHOL-PHOSPHATE MANNOSYLTRANSFERASE SUBUNIT 1"/>
    <property type="match status" value="1"/>
</dbReference>
<reference evidence="5" key="1">
    <citation type="submission" date="2018-05" db="EMBL/GenBank/DDBJ databases">
        <authorList>
            <person name="Lanie J.A."/>
            <person name="Ng W.-L."/>
            <person name="Kazmierczak K.M."/>
            <person name="Andrzejewski T.M."/>
            <person name="Davidsen T.M."/>
            <person name="Wayne K.J."/>
            <person name="Tettelin H."/>
            <person name="Glass J.I."/>
            <person name="Rusch D."/>
            <person name="Podicherti R."/>
            <person name="Tsui H.-C.T."/>
            <person name="Winkler M.E."/>
        </authorList>
    </citation>
    <scope>NUCLEOTIDE SEQUENCE</scope>
</reference>
<protein>
    <recommendedName>
        <fullName evidence="4">Glycosyltransferase 2-like domain-containing protein</fullName>
    </recommendedName>
</protein>
<accession>A0A382AMY8</accession>
<feature type="non-terminal residue" evidence="5">
    <location>
        <position position="83"/>
    </location>
</feature>
<name>A0A382AMY8_9ZZZZ</name>
<dbReference type="AlphaFoldDB" id="A0A382AMY8"/>
<sequence length="83" mass="9419">MNDVLIIIPTYNEIENIDKIIKSIFGLYNGVNILVVDDNSPDHTSSKVIELQAIYKEQLYLQIRKGKSGLGPAYIHGFKWAIK</sequence>
<evidence type="ECO:0000256" key="2">
    <source>
        <dbReference type="ARBA" id="ARBA00022676"/>
    </source>
</evidence>
<evidence type="ECO:0000256" key="3">
    <source>
        <dbReference type="ARBA" id="ARBA00022679"/>
    </source>
</evidence>
<dbReference type="GO" id="GO:0004582">
    <property type="term" value="F:dolichyl-phosphate beta-D-mannosyltransferase activity"/>
    <property type="evidence" value="ECO:0007669"/>
    <property type="project" value="InterPro"/>
</dbReference>
<evidence type="ECO:0000259" key="4">
    <source>
        <dbReference type="Pfam" id="PF00535"/>
    </source>
</evidence>
<organism evidence="5">
    <name type="scientific">marine metagenome</name>
    <dbReference type="NCBI Taxonomy" id="408172"/>
    <lineage>
        <taxon>unclassified sequences</taxon>
        <taxon>metagenomes</taxon>
        <taxon>ecological metagenomes</taxon>
    </lineage>
</organism>
<proteinExistence type="inferred from homology"/>
<dbReference type="InterPro" id="IPR039528">
    <property type="entry name" value="DPM1-like"/>
</dbReference>
<dbReference type="InterPro" id="IPR029044">
    <property type="entry name" value="Nucleotide-diphossugar_trans"/>
</dbReference>
<evidence type="ECO:0000313" key="5">
    <source>
        <dbReference type="EMBL" id="SVB02651.1"/>
    </source>
</evidence>
<dbReference type="Gene3D" id="3.90.550.10">
    <property type="entry name" value="Spore Coat Polysaccharide Biosynthesis Protein SpsA, Chain A"/>
    <property type="match status" value="1"/>
</dbReference>
<feature type="domain" description="Glycosyltransferase 2-like" evidence="4">
    <location>
        <begin position="6"/>
        <end position="81"/>
    </location>
</feature>
<dbReference type="InterPro" id="IPR001173">
    <property type="entry name" value="Glyco_trans_2-like"/>
</dbReference>
<dbReference type="SUPFAM" id="SSF53448">
    <property type="entry name" value="Nucleotide-diphospho-sugar transferases"/>
    <property type="match status" value="1"/>
</dbReference>
<dbReference type="GO" id="GO:0009247">
    <property type="term" value="P:glycolipid biosynthetic process"/>
    <property type="evidence" value="ECO:0007669"/>
    <property type="project" value="TreeGrafter"/>
</dbReference>
<evidence type="ECO:0000256" key="1">
    <source>
        <dbReference type="ARBA" id="ARBA00006739"/>
    </source>
</evidence>
<dbReference type="EMBL" id="UINC01025999">
    <property type="protein sequence ID" value="SVB02651.1"/>
    <property type="molecule type" value="Genomic_DNA"/>
</dbReference>
<keyword evidence="3" id="KW-0808">Transferase</keyword>
<keyword evidence="2" id="KW-0328">Glycosyltransferase</keyword>
<comment type="similarity">
    <text evidence="1">Belongs to the glycosyltransferase 2 family.</text>
</comment>
<gene>
    <name evidence="5" type="ORF">METZ01_LOCUS155505</name>
</gene>
<dbReference type="PANTHER" id="PTHR43398:SF1">
    <property type="entry name" value="DOLICHOL-PHOSPHATE MANNOSYLTRANSFERASE SUBUNIT 1"/>
    <property type="match status" value="1"/>
</dbReference>
<dbReference type="GO" id="GO:0016020">
    <property type="term" value="C:membrane"/>
    <property type="evidence" value="ECO:0007669"/>
    <property type="project" value="GOC"/>
</dbReference>
<dbReference type="Pfam" id="PF00535">
    <property type="entry name" value="Glycos_transf_2"/>
    <property type="match status" value="1"/>
</dbReference>